<feature type="transmembrane region" description="Helical" evidence="3">
    <location>
        <begin position="239"/>
        <end position="262"/>
    </location>
</feature>
<accession>A0A8B6D757</accession>
<dbReference type="OrthoDB" id="5978806at2759"/>
<feature type="compositionally biased region" description="Polar residues" evidence="2">
    <location>
        <begin position="416"/>
        <end position="430"/>
    </location>
</feature>
<evidence type="ECO:0000256" key="3">
    <source>
        <dbReference type="SAM" id="Phobius"/>
    </source>
</evidence>
<evidence type="ECO:0000313" key="4">
    <source>
        <dbReference type="EMBL" id="VDI15638.1"/>
    </source>
</evidence>
<comment type="caution">
    <text evidence="4">The sequence shown here is derived from an EMBL/GenBank/DDBJ whole genome shotgun (WGS) entry which is preliminary data.</text>
</comment>
<organism evidence="4 5">
    <name type="scientific">Mytilus galloprovincialis</name>
    <name type="common">Mediterranean mussel</name>
    <dbReference type="NCBI Taxonomy" id="29158"/>
    <lineage>
        <taxon>Eukaryota</taxon>
        <taxon>Metazoa</taxon>
        <taxon>Spiralia</taxon>
        <taxon>Lophotrochozoa</taxon>
        <taxon>Mollusca</taxon>
        <taxon>Bivalvia</taxon>
        <taxon>Autobranchia</taxon>
        <taxon>Pteriomorphia</taxon>
        <taxon>Mytilida</taxon>
        <taxon>Mytiloidea</taxon>
        <taxon>Mytilidae</taxon>
        <taxon>Mytilinae</taxon>
        <taxon>Mytilus</taxon>
    </lineage>
</organism>
<keyword evidence="3" id="KW-1133">Transmembrane helix</keyword>
<name>A0A8B6D757_MYTGA</name>
<evidence type="ECO:0000256" key="1">
    <source>
        <dbReference type="SAM" id="Coils"/>
    </source>
</evidence>
<dbReference type="InterPro" id="IPR040346">
    <property type="entry name" value="GEX1/Brambleberry"/>
</dbReference>
<feature type="region of interest" description="Disordered" evidence="2">
    <location>
        <begin position="405"/>
        <end position="454"/>
    </location>
</feature>
<dbReference type="EMBL" id="UYJE01002998">
    <property type="protein sequence ID" value="VDI15638.1"/>
    <property type="molecule type" value="Genomic_DNA"/>
</dbReference>
<proteinExistence type="predicted"/>
<keyword evidence="5" id="KW-1185">Reference proteome</keyword>
<evidence type="ECO:0008006" key="6">
    <source>
        <dbReference type="Google" id="ProtNLM"/>
    </source>
</evidence>
<evidence type="ECO:0000256" key="2">
    <source>
        <dbReference type="SAM" id="MobiDB-lite"/>
    </source>
</evidence>
<dbReference type="AlphaFoldDB" id="A0A8B6D757"/>
<keyword evidence="1" id="KW-0175">Coiled coil</keyword>
<evidence type="ECO:0000313" key="5">
    <source>
        <dbReference type="Proteomes" id="UP000596742"/>
    </source>
</evidence>
<feature type="non-terminal residue" evidence="4">
    <location>
        <position position="1"/>
    </location>
</feature>
<protein>
    <recommendedName>
        <fullName evidence="6">Protein brambleberry</fullName>
    </recommendedName>
</protein>
<dbReference type="PANTHER" id="PTHR33538">
    <property type="entry name" value="PROTEIN GAMETE EXPRESSED 1"/>
    <property type="match status" value="1"/>
</dbReference>
<reference evidence="4" key="1">
    <citation type="submission" date="2018-11" db="EMBL/GenBank/DDBJ databases">
        <authorList>
            <person name="Alioto T."/>
            <person name="Alioto T."/>
        </authorList>
    </citation>
    <scope>NUCLEOTIDE SEQUENCE</scope>
</reference>
<dbReference type="Proteomes" id="UP000596742">
    <property type="component" value="Unassembled WGS sequence"/>
</dbReference>
<keyword evidence="3" id="KW-0812">Transmembrane</keyword>
<keyword evidence="3" id="KW-0472">Membrane</keyword>
<gene>
    <name evidence="4" type="ORF">MGAL_10B003404</name>
</gene>
<sequence length="474" mass="53417">TLADCTREMDGPTWNAYQIVGNRARAMCYATQQEQFRRMTEMTVSNLVTAATDQLDSMELIKNNQEALHNMATDTIRKLYESQQEMLGHHQQLQITQEGVMTQITDNMASLKTEKALIAAGNKELADQTYNIKNKLEEAMTTLQSQNQEQKTNHEIIIQDLMNIQTKAQDTIDKLDKSTQHLLQNHQDLKKQYVVMHEKMVKINSTVTDLMKSINSMQEKLDKKISWFSHLLGTTEEKITILLMFGQHIVFLMLIMFLTAYLQVPSMSRVLILIVTFANSAIEIQSGNGAGFIRMAGVDFSIIMANGLYYIWKSKGNIQKAPLRLTGTDPDATQPVTHEELQNLTNIVGRLQFSLNESGIGNDTSMRTTPNVTQIETQARPDSSTMPEDVDRVHRFVLNSSMERFSTHSREGTPVFSRTSTPQPSTSINYRNVRGSTPSSSMSSRCNGLTRGGTPCRLSSVRGQSYCRNHTDQG</sequence>
<feature type="coiled-coil region" evidence="1">
    <location>
        <begin position="133"/>
        <end position="192"/>
    </location>
</feature>
<dbReference type="PANTHER" id="PTHR33538:SF1">
    <property type="entry name" value="PROTEIN BRAMBLEBERRY"/>
    <property type="match status" value="1"/>
</dbReference>
<feature type="transmembrane region" description="Helical" evidence="3">
    <location>
        <begin position="292"/>
        <end position="312"/>
    </location>
</feature>